<feature type="transmembrane region" description="Helical" evidence="10">
    <location>
        <begin position="58"/>
        <end position="78"/>
    </location>
</feature>
<keyword evidence="8" id="KW-0902">Two-component regulatory system</keyword>
<keyword evidence="10" id="KW-0812">Transmembrane</keyword>
<dbReference type="OrthoDB" id="227596at2"/>
<keyword evidence="10" id="KW-1133">Transmembrane helix</keyword>
<feature type="transmembrane region" description="Helical" evidence="10">
    <location>
        <begin position="20"/>
        <end position="46"/>
    </location>
</feature>
<evidence type="ECO:0000256" key="6">
    <source>
        <dbReference type="ARBA" id="ARBA00022777"/>
    </source>
</evidence>
<dbReference type="EMBL" id="NRGR01000001">
    <property type="protein sequence ID" value="PCC41011.1"/>
    <property type="molecule type" value="Genomic_DNA"/>
</dbReference>
<protein>
    <recommendedName>
        <fullName evidence="2">histidine kinase</fullName>
        <ecNumber evidence="2">2.7.13.3</ecNumber>
    </recommendedName>
</protein>
<dbReference type="Pfam" id="PF02518">
    <property type="entry name" value="HATPase_c"/>
    <property type="match status" value="1"/>
</dbReference>
<evidence type="ECO:0000256" key="7">
    <source>
        <dbReference type="ARBA" id="ARBA00022840"/>
    </source>
</evidence>
<dbReference type="GO" id="GO:0000155">
    <property type="term" value="F:phosphorelay sensor kinase activity"/>
    <property type="evidence" value="ECO:0007669"/>
    <property type="project" value="InterPro"/>
</dbReference>
<comment type="caution">
    <text evidence="13">The sequence shown here is derived from an EMBL/GenBank/DDBJ whole genome shotgun (WGS) entry which is preliminary data.</text>
</comment>
<evidence type="ECO:0000256" key="8">
    <source>
        <dbReference type="ARBA" id="ARBA00023012"/>
    </source>
</evidence>
<keyword evidence="5" id="KW-0547">Nucleotide-binding</keyword>
<feature type="transmembrane region" description="Helical" evidence="10">
    <location>
        <begin position="153"/>
        <end position="176"/>
    </location>
</feature>
<dbReference type="EC" id="2.7.13.3" evidence="2"/>
<reference evidence="13 14" key="1">
    <citation type="journal article" date="2017" name="Elife">
        <title>Extensive horizontal gene transfer in cheese-associated bacteria.</title>
        <authorList>
            <person name="Bonham K.S."/>
            <person name="Wolfe B.E."/>
            <person name="Dutton R.J."/>
        </authorList>
    </citation>
    <scope>NUCLEOTIDE SEQUENCE [LARGE SCALE GENOMIC DNA]</scope>
    <source>
        <strain evidence="13 14">341_9</strain>
    </source>
</reference>
<keyword evidence="9" id="KW-0175">Coiled coil</keyword>
<dbReference type="PANTHER" id="PTHR24421">
    <property type="entry name" value="NITRATE/NITRITE SENSOR PROTEIN NARX-RELATED"/>
    <property type="match status" value="1"/>
</dbReference>
<organism evidence="13 14">
    <name type="scientific">Brachybacterium alimentarium</name>
    <dbReference type="NCBI Taxonomy" id="47845"/>
    <lineage>
        <taxon>Bacteria</taxon>
        <taxon>Bacillati</taxon>
        <taxon>Actinomycetota</taxon>
        <taxon>Actinomycetes</taxon>
        <taxon>Micrococcales</taxon>
        <taxon>Dermabacteraceae</taxon>
        <taxon>Brachybacterium</taxon>
    </lineage>
</organism>
<feature type="domain" description="Histidine kinase/HSP90-like ATPase" evidence="11">
    <location>
        <begin position="341"/>
        <end position="421"/>
    </location>
</feature>
<evidence type="ECO:0000256" key="5">
    <source>
        <dbReference type="ARBA" id="ARBA00022741"/>
    </source>
</evidence>
<keyword evidence="4" id="KW-0808">Transferase</keyword>
<sequence>MTSTAQTPAAAPSVRSLRHWAIALGQTLVSTALGLLLFLISFGMLLEEFSDDPPSGLIAMYSVDAPVGLIATLVIGPLRFVPPGRWHSLLHLLVAGVSGLSIWGLPATAIALYRLGLRRRLVLDVAAVVLVSVVSLVSLLLDSRIRGDETDPLLLTSMGTMVVVTMVPLLIGHVMGTRRELLESLRERAASADRERETAQRERVAAEGEAAALVRERDAESARVRAEERSALARDMHDSISHHLATIAMHAGAMTYREDLPAEELRRSAGTVRNAAQQANRELRTVLMTLRTTDGDAPLATAPTLADIVGRCREEGQEVELTWDGLTPEDLEEHDRSTVVTLARILTEVTTNAAKHAPGERLEVTLSHSDEHVSLTARNPVPPSPAASITSTGHGLLGVQERARLLGGDAEYGARGDVFEVTAWMPW</sequence>
<dbReference type="InterPro" id="IPR036890">
    <property type="entry name" value="HATPase_C_sf"/>
</dbReference>
<feature type="domain" description="Signal transduction histidine kinase subgroup 3 dimerisation and phosphoacceptor" evidence="12">
    <location>
        <begin position="228"/>
        <end position="293"/>
    </location>
</feature>
<evidence type="ECO:0000256" key="1">
    <source>
        <dbReference type="ARBA" id="ARBA00000085"/>
    </source>
</evidence>
<dbReference type="InterPro" id="IPR011712">
    <property type="entry name" value="Sig_transdc_His_kin_sub3_dim/P"/>
</dbReference>
<dbReference type="CDD" id="cd16917">
    <property type="entry name" value="HATPase_UhpB-NarQ-NarX-like"/>
    <property type="match status" value="1"/>
</dbReference>
<keyword evidence="14" id="KW-1185">Reference proteome</keyword>
<feature type="transmembrane region" description="Helical" evidence="10">
    <location>
        <begin position="121"/>
        <end position="141"/>
    </location>
</feature>
<evidence type="ECO:0000256" key="3">
    <source>
        <dbReference type="ARBA" id="ARBA00022553"/>
    </source>
</evidence>
<keyword evidence="6" id="KW-0418">Kinase</keyword>
<name>A0A2A3YNZ1_9MICO</name>
<dbReference type="PANTHER" id="PTHR24421:SF10">
    <property type="entry name" value="NITRATE_NITRITE SENSOR PROTEIN NARQ"/>
    <property type="match status" value="1"/>
</dbReference>
<dbReference type="RefSeq" id="WP_096196165.1">
    <property type="nucleotide sequence ID" value="NZ_JBQQKT010000019.1"/>
</dbReference>
<dbReference type="Gene3D" id="1.20.5.1930">
    <property type="match status" value="1"/>
</dbReference>
<dbReference type="GO" id="GO:0016020">
    <property type="term" value="C:membrane"/>
    <property type="evidence" value="ECO:0007669"/>
    <property type="project" value="InterPro"/>
</dbReference>
<dbReference type="InterPro" id="IPR003594">
    <property type="entry name" value="HATPase_dom"/>
</dbReference>
<gene>
    <name evidence="13" type="ORF">CIK66_00085</name>
</gene>
<keyword evidence="10" id="KW-0472">Membrane</keyword>
<evidence type="ECO:0000256" key="2">
    <source>
        <dbReference type="ARBA" id="ARBA00012438"/>
    </source>
</evidence>
<dbReference type="GO" id="GO:0005524">
    <property type="term" value="F:ATP binding"/>
    <property type="evidence" value="ECO:0007669"/>
    <property type="project" value="UniProtKB-KW"/>
</dbReference>
<evidence type="ECO:0000256" key="9">
    <source>
        <dbReference type="SAM" id="Coils"/>
    </source>
</evidence>
<comment type="catalytic activity">
    <reaction evidence="1">
        <text>ATP + protein L-histidine = ADP + protein N-phospho-L-histidine.</text>
        <dbReference type="EC" id="2.7.13.3"/>
    </reaction>
</comment>
<dbReference type="Gene3D" id="3.30.565.10">
    <property type="entry name" value="Histidine kinase-like ATPase, C-terminal domain"/>
    <property type="match status" value="1"/>
</dbReference>
<keyword evidence="3" id="KW-0597">Phosphoprotein</keyword>
<proteinExistence type="predicted"/>
<evidence type="ECO:0000256" key="4">
    <source>
        <dbReference type="ARBA" id="ARBA00022679"/>
    </source>
</evidence>
<feature type="transmembrane region" description="Helical" evidence="10">
    <location>
        <begin position="90"/>
        <end position="114"/>
    </location>
</feature>
<dbReference type="Pfam" id="PF07730">
    <property type="entry name" value="HisKA_3"/>
    <property type="match status" value="1"/>
</dbReference>
<dbReference type="Proteomes" id="UP000218598">
    <property type="component" value="Unassembled WGS sequence"/>
</dbReference>
<keyword evidence="7" id="KW-0067">ATP-binding</keyword>
<evidence type="ECO:0000256" key="10">
    <source>
        <dbReference type="SAM" id="Phobius"/>
    </source>
</evidence>
<dbReference type="GO" id="GO:0046983">
    <property type="term" value="F:protein dimerization activity"/>
    <property type="evidence" value="ECO:0007669"/>
    <property type="project" value="InterPro"/>
</dbReference>
<accession>A0A2A3YNZ1</accession>
<dbReference type="AlphaFoldDB" id="A0A2A3YNZ1"/>
<evidence type="ECO:0000313" key="14">
    <source>
        <dbReference type="Proteomes" id="UP000218598"/>
    </source>
</evidence>
<feature type="coiled-coil region" evidence="9">
    <location>
        <begin position="182"/>
        <end position="216"/>
    </location>
</feature>
<evidence type="ECO:0000259" key="12">
    <source>
        <dbReference type="Pfam" id="PF07730"/>
    </source>
</evidence>
<evidence type="ECO:0000259" key="11">
    <source>
        <dbReference type="Pfam" id="PF02518"/>
    </source>
</evidence>
<dbReference type="SUPFAM" id="SSF55874">
    <property type="entry name" value="ATPase domain of HSP90 chaperone/DNA topoisomerase II/histidine kinase"/>
    <property type="match status" value="1"/>
</dbReference>
<evidence type="ECO:0000313" key="13">
    <source>
        <dbReference type="EMBL" id="PCC41011.1"/>
    </source>
</evidence>
<dbReference type="InterPro" id="IPR050482">
    <property type="entry name" value="Sensor_HK_TwoCompSys"/>
</dbReference>